<accession>A0A6I9RBC5</accession>
<keyword evidence="2" id="KW-1185">Reference proteome</keyword>
<organism evidence="2 3">
    <name type="scientific">Elaeis guineensis var. tenera</name>
    <name type="common">Oil palm</name>
    <dbReference type="NCBI Taxonomy" id="51953"/>
    <lineage>
        <taxon>Eukaryota</taxon>
        <taxon>Viridiplantae</taxon>
        <taxon>Streptophyta</taxon>
        <taxon>Embryophyta</taxon>
        <taxon>Tracheophyta</taxon>
        <taxon>Spermatophyta</taxon>
        <taxon>Magnoliopsida</taxon>
        <taxon>Liliopsida</taxon>
        <taxon>Arecaceae</taxon>
        <taxon>Arecoideae</taxon>
        <taxon>Cocoseae</taxon>
        <taxon>Elaeidinae</taxon>
        <taxon>Elaeis</taxon>
    </lineage>
</organism>
<dbReference type="RefSeq" id="XP_010923787.1">
    <property type="nucleotide sequence ID" value="XM_010925485.1"/>
</dbReference>
<evidence type="ECO:0000313" key="2">
    <source>
        <dbReference type="Proteomes" id="UP000504607"/>
    </source>
</evidence>
<dbReference type="AlphaFoldDB" id="A0A6I9RBC5"/>
<comment type="similarity">
    <text evidence="1">Belongs to the ARG7 family.</text>
</comment>
<dbReference type="PANTHER" id="PTHR31374">
    <property type="entry name" value="AUXIN-INDUCED PROTEIN-LIKE-RELATED"/>
    <property type="match status" value="1"/>
</dbReference>
<protein>
    <submittedName>
        <fullName evidence="3">Uncharacterized protein LOC105046773</fullName>
    </submittedName>
</protein>
<dbReference type="InterPro" id="IPR003676">
    <property type="entry name" value="SAUR_fam"/>
</dbReference>
<evidence type="ECO:0000313" key="3">
    <source>
        <dbReference type="RefSeq" id="XP_010923787.1"/>
    </source>
</evidence>
<dbReference type="GO" id="GO:0009733">
    <property type="term" value="P:response to auxin"/>
    <property type="evidence" value="ECO:0007669"/>
    <property type="project" value="InterPro"/>
</dbReference>
<dbReference type="FunCoup" id="A0A6I9RBC5">
    <property type="interactions" value="3"/>
</dbReference>
<proteinExistence type="inferred from homology"/>
<dbReference type="PANTHER" id="PTHR31374:SF413">
    <property type="entry name" value="AUXIN RESPONSIVE PROTEIN"/>
    <property type="match status" value="1"/>
</dbReference>
<reference evidence="3" key="1">
    <citation type="submission" date="2025-08" db="UniProtKB">
        <authorList>
            <consortium name="RefSeq"/>
        </authorList>
    </citation>
    <scope>IDENTIFICATION</scope>
</reference>
<dbReference type="OrthoDB" id="838391at2759"/>
<dbReference type="InParanoid" id="A0A6I9RBC5"/>
<dbReference type="Pfam" id="PF02519">
    <property type="entry name" value="Auxin_inducible"/>
    <property type="match status" value="1"/>
</dbReference>
<gene>
    <name evidence="3" type="primary">LOC105046773</name>
</gene>
<dbReference type="Proteomes" id="UP000504607">
    <property type="component" value="Chromosome 6"/>
</dbReference>
<sequence length="158" mass="17501">MNERFDAEMIIRTYVQRACGVGRSLFDPILLDGDSSSFDGGGGEGAAEDAEFLDFPLSQDGSQDRLTLAAFSSQDSSPCHDEGMEETIPKGYVPMLVGGEEGEVERVLVRVRLLKDPRFAALLEMAAMEFGYRQQGILRVPWDAQKFRQMVDAISKSR</sequence>
<evidence type="ECO:0000256" key="1">
    <source>
        <dbReference type="ARBA" id="ARBA00006974"/>
    </source>
</evidence>
<name>A0A6I9RBC5_ELAGV</name>